<sequence length="60" mass="6928">MAMQPLFPVRPDSPATKRIRQARRGVLRRQVDEVAQRVGLTDIEMARVLNMSVRSPVRDR</sequence>
<dbReference type="EMBL" id="JACHGF010000022">
    <property type="protein sequence ID" value="MBB5287636.1"/>
    <property type="molecule type" value="Genomic_DNA"/>
</dbReference>
<comment type="caution">
    <text evidence="2">The sequence shown here is derived from an EMBL/GenBank/DDBJ whole genome shotgun (WGS) entry which is preliminary data.</text>
</comment>
<proteinExistence type="predicted"/>
<dbReference type="GO" id="GO:0003677">
    <property type="term" value="F:DNA binding"/>
    <property type="evidence" value="ECO:0007669"/>
    <property type="project" value="InterPro"/>
</dbReference>
<keyword evidence="3" id="KW-1185">Reference proteome</keyword>
<protein>
    <recommendedName>
        <fullName evidence="1">Antitoxin Xre-like helix-turn-helix domain-containing protein</fullName>
    </recommendedName>
</protein>
<evidence type="ECO:0000313" key="2">
    <source>
        <dbReference type="EMBL" id="MBB5287636.1"/>
    </source>
</evidence>
<reference evidence="2 3" key="1">
    <citation type="submission" date="2020-08" db="EMBL/GenBank/DDBJ databases">
        <title>Genomic Encyclopedia of Type Strains, Phase IV (KMG-IV): sequencing the most valuable type-strain genomes for metagenomic binning, comparative biology and taxonomic classification.</title>
        <authorList>
            <person name="Goeker M."/>
        </authorList>
    </citation>
    <scope>NUCLEOTIDE SEQUENCE [LARGE SCALE GENOMIC DNA]</scope>
    <source>
        <strain evidence="2 3">DSM 105074</strain>
    </source>
</reference>
<organism evidence="2 3">
    <name type="scientific">Rhabdobacter roseus</name>
    <dbReference type="NCBI Taxonomy" id="1655419"/>
    <lineage>
        <taxon>Bacteria</taxon>
        <taxon>Pseudomonadati</taxon>
        <taxon>Bacteroidota</taxon>
        <taxon>Cytophagia</taxon>
        <taxon>Cytophagales</taxon>
        <taxon>Cytophagaceae</taxon>
        <taxon>Rhabdobacter</taxon>
    </lineage>
</organism>
<accession>A0A840TTB8</accession>
<name>A0A840TTB8_9BACT</name>
<evidence type="ECO:0000259" key="1">
    <source>
        <dbReference type="Pfam" id="PF20432"/>
    </source>
</evidence>
<feature type="domain" description="Antitoxin Xre-like helix-turn-helix" evidence="1">
    <location>
        <begin position="18"/>
        <end position="55"/>
    </location>
</feature>
<dbReference type="AlphaFoldDB" id="A0A840TTB8"/>
<dbReference type="InterPro" id="IPR046847">
    <property type="entry name" value="Xre-like_HTH"/>
</dbReference>
<dbReference type="Proteomes" id="UP000557307">
    <property type="component" value="Unassembled WGS sequence"/>
</dbReference>
<evidence type="ECO:0000313" key="3">
    <source>
        <dbReference type="Proteomes" id="UP000557307"/>
    </source>
</evidence>
<gene>
    <name evidence="2" type="ORF">HNQ92_005803</name>
</gene>
<dbReference type="Pfam" id="PF20432">
    <property type="entry name" value="Xre-like-HTH"/>
    <property type="match status" value="1"/>
</dbReference>